<accession>A0A1R3IMY1</accession>
<organism evidence="2 3">
    <name type="scientific">Corchorus capsularis</name>
    <name type="common">Jute</name>
    <dbReference type="NCBI Taxonomy" id="210143"/>
    <lineage>
        <taxon>Eukaryota</taxon>
        <taxon>Viridiplantae</taxon>
        <taxon>Streptophyta</taxon>
        <taxon>Embryophyta</taxon>
        <taxon>Tracheophyta</taxon>
        <taxon>Spermatophyta</taxon>
        <taxon>Magnoliopsida</taxon>
        <taxon>eudicotyledons</taxon>
        <taxon>Gunneridae</taxon>
        <taxon>Pentapetalae</taxon>
        <taxon>rosids</taxon>
        <taxon>malvids</taxon>
        <taxon>Malvales</taxon>
        <taxon>Malvaceae</taxon>
        <taxon>Grewioideae</taxon>
        <taxon>Apeibeae</taxon>
        <taxon>Corchorus</taxon>
    </lineage>
</organism>
<keyword evidence="3" id="KW-1185">Reference proteome</keyword>
<sequence length="21" mass="2611">MAKLKRQQDLQKRHDLGFERI</sequence>
<protein>
    <submittedName>
        <fullName evidence="2">Uncharacterized protein</fullName>
    </submittedName>
</protein>
<name>A0A1R3IMY1_COCAP</name>
<reference evidence="2 3" key="1">
    <citation type="submission" date="2013-09" db="EMBL/GenBank/DDBJ databases">
        <title>Corchorus capsularis genome sequencing.</title>
        <authorList>
            <person name="Alam M."/>
            <person name="Haque M.S."/>
            <person name="Islam M.S."/>
            <person name="Emdad E.M."/>
            <person name="Islam M.M."/>
            <person name="Ahmed B."/>
            <person name="Halim A."/>
            <person name="Hossen Q.M.M."/>
            <person name="Hossain M.Z."/>
            <person name="Ahmed R."/>
            <person name="Khan M.M."/>
            <person name="Islam R."/>
            <person name="Rashid M.M."/>
            <person name="Khan S.A."/>
            <person name="Rahman M.S."/>
            <person name="Alam M."/>
        </authorList>
    </citation>
    <scope>NUCLEOTIDE SEQUENCE [LARGE SCALE GENOMIC DNA]</scope>
    <source>
        <strain evidence="3">cv. CVL-1</strain>
        <tissue evidence="2">Whole seedling</tissue>
    </source>
</reference>
<evidence type="ECO:0000313" key="2">
    <source>
        <dbReference type="EMBL" id="OMO83949.1"/>
    </source>
</evidence>
<comment type="caution">
    <text evidence="2">The sequence shown here is derived from an EMBL/GenBank/DDBJ whole genome shotgun (WGS) entry which is preliminary data.</text>
</comment>
<evidence type="ECO:0000313" key="3">
    <source>
        <dbReference type="Proteomes" id="UP000188268"/>
    </source>
</evidence>
<evidence type="ECO:0000256" key="1">
    <source>
        <dbReference type="SAM" id="MobiDB-lite"/>
    </source>
</evidence>
<gene>
    <name evidence="2" type="ORF">CCACVL1_11071</name>
</gene>
<dbReference type="Proteomes" id="UP000188268">
    <property type="component" value="Unassembled WGS sequence"/>
</dbReference>
<dbReference type="AlphaFoldDB" id="A0A1R3IMY1"/>
<proteinExistence type="predicted"/>
<feature type="region of interest" description="Disordered" evidence="1">
    <location>
        <begin position="1"/>
        <end position="21"/>
    </location>
</feature>
<dbReference type="EMBL" id="AWWV01009797">
    <property type="protein sequence ID" value="OMO83949.1"/>
    <property type="molecule type" value="Genomic_DNA"/>
</dbReference>
<dbReference type="Gramene" id="OMO83949">
    <property type="protein sequence ID" value="OMO83949"/>
    <property type="gene ID" value="CCACVL1_11071"/>
</dbReference>